<dbReference type="PANTHER" id="PTHR13743:SF162">
    <property type="entry name" value="NEUROBEACHIN"/>
    <property type="match status" value="1"/>
</dbReference>
<dbReference type="OrthoDB" id="26681at2759"/>
<dbReference type="ExpressionAtlas" id="Q6IIN6">
    <property type="expression patterns" value="baseline and differential"/>
</dbReference>
<protein>
    <submittedName>
        <fullName evidence="1">HDC17478</fullName>
    </submittedName>
</protein>
<dbReference type="EMBL" id="BK003030">
    <property type="protein sequence ID" value="DAA03230.1"/>
    <property type="molecule type" value="Genomic_DNA"/>
</dbReference>
<dbReference type="InterPro" id="IPR050865">
    <property type="entry name" value="BEACH_Domain"/>
</dbReference>
<accession>Q6IIN6</accession>
<dbReference type="PANTHER" id="PTHR13743">
    <property type="entry name" value="BEIGE/BEACH-RELATED"/>
    <property type="match status" value="1"/>
</dbReference>
<evidence type="ECO:0000313" key="1">
    <source>
        <dbReference type="EMBL" id="DAA03230.1"/>
    </source>
</evidence>
<sequence>MAEYPSELERRHTEDLLIEMLGVLASYSITVKELKLLFGTMKATNGKWPRHSAKLLNVLRQMPHRNGPDVFFSFPGRKGSSQPSCFLEGKSTTTTTAHLANNLRSTSTPNAIDGADCNRMTTALDSNNEIFGKAKTQNHQGTISVSCFSNRTFPLLLSREMAENWGNVESVALSACVCGAKLPATAAKLQQQCQPLSRLPSLNPFIPFCLFLAPEKVVFMSQIPSFANSKG</sequence>
<dbReference type="VEuPathDB" id="VectorBase:FBgn0266098"/>
<dbReference type="AlphaFoldDB" id="Q6IIN6"/>
<name>Q6IIN6_DROME</name>
<organism evidence="1">
    <name type="scientific">Drosophila melanogaster</name>
    <name type="common">Fruit fly</name>
    <dbReference type="NCBI Taxonomy" id="7227"/>
    <lineage>
        <taxon>Eukaryota</taxon>
        <taxon>Metazoa</taxon>
        <taxon>Ecdysozoa</taxon>
        <taxon>Arthropoda</taxon>
        <taxon>Hexapoda</taxon>
        <taxon>Insecta</taxon>
        <taxon>Pterygota</taxon>
        <taxon>Neoptera</taxon>
        <taxon>Endopterygota</taxon>
        <taxon>Diptera</taxon>
        <taxon>Brachycera</taxon>
        <taxon>Muscomorpha</taxon>
        <taxon>Ephydroidea</taxon>
        <taxon>Drosophilidae</taxon>
        <taxon>Drosophila</taxon>
        <taxon>Sophophora</taxon>
    </lineage>
</organism>
<proteinExistence type="predicted"/>
<reference evidence="1" key="1">
    <citation type="journal article" date="2003" name="Genome Biol.">
        <title>An integrated gene annotation and transcriptional profiling approach towards the full gene content of the Drosophila genome.</title>
        <authorList>
            <person name="Hild M."/>
            <person name="Beckmann B."/>
            <person name="Haas S.A."/>
            <person name="Koch B."/>
            <person name="Solovyev V."/>
            <person name="Busold C."/>
            <person name="Fellenberg K."/>
            <person name="Boutros M."/>
            <person name="Vingron M."/>
            <person name="Sauer F."/>
            <person name="Hoheisel J.D."/>
            <person name="Paro R."/>
        </authorList>
    </citation>
    <scope>NUCLEOTIDE SEQUENCE</scope>
</reference>
<gene>
    <name evidence="1" type="ORF">HDC17478</name>
</gene>